<evidence type="ECO:0000256" key="2">
    <source>
        <dbReference type="ARBA" id="ARBA00023002"/>
    </source>
</evidence>
<dbReference type="FunFam" id="3.40.309.10:FF:000012">
    <property type="entry name" value="Betaine aldehyde dehydrogenase"/>
    <property type="match status" value="1"/>
</dbReference>
<dbReference type="Proteomes" id="UP000380867">
    <property type="component" value="Unassembled WGS sequence"/>
</dbReference>
<dbReference type="Gene3D" id="3.40.309.10">
    <property type="entry name" value="Aldehyde Dehydrogenase, Chain A, domain 2"/>
    <property type="match status" value="1"/>
</dbReference>
<comment type="caution">
    <text evidence="6">The sequence shown here is derived from an EMBL/GenBank/DDBJ whole genome shotgun (WGS) entry which is preliminary data.</text>
</comment>
<proteinExistence type="inferred from homology"/>
<accession>A0A5M4FAN2</accession>
<dbReference type="CDD" id="cd07139">
    <property type="entry name" value="ALDH_AldA-Rv0768"/>
    <property type="match status" value="1"/>
</dbReference>
<gene>
    <name evidence="6" type="ORF">ESP70_018895</name>
</gene>
<evidence type="ECO:0000313" key="6">
    <source>
        <dbReference type="EMBL" id="KAA1394271.1"/>
    </source>
</evidence>
<protein>
    <submittedName>
        <fullName evidence="6">Aldehyde dehydrogenase</fullName>
    </submittedName>
</protein>
<dbReference type="AlphaFoldDB" id="A0A5M4FAN2"/>
<keyword evidence="2 4" id="KW-0560">Oxidoreductase</keyword>
<feature type="domain" description="Aldehyde dehydrogenase" evidence="5">
    <location>
        <begin position="22"/>
        <end position="474"/>
    </location>
</feature>
<dbReference type="PROSITE" id="PS00687">
    <property type="entry name" value="ALDEHYDE_DEHYDR_GLU"/>
    <property type="match status" value="1"/>
</dbReference>
<dbReference type="Gene3D" id="3.40.605.10">
    <property type="entry name" value="Aldehyde Dehydrogenase, Chain A, domain 1"/>
    <property type="match status" value="1"/>
</dbReference>
<dbReference type="RefSeq" id="WP_149690881.1">
    <property type="nucleotide sequence ID" value="NZ_SDPQ02000004.1"/>
</dbReference>
<dbReference type="InterPro" id="IPR016161">
    <property type="entry name" value="Ald_DH/histidinol_DH"/>
</dbReference>
<dbReference type="InterPro" id="IPR015590">
    <property type="entry name" value="Aldehyde_DH_dom"/>
</dbReference>
<dbReference type="PANTHER" id="PTHR42804">
    <property type="entry name" value="ALDEHYDE DEHYDROGENASE"/>
    <property type="match status" value="1"/>
</dbReference>
<reference evidence="6" key="1">
    <citation type="submission" date="2019-09" db="EMBL/GenBank/DDBJ databases">
        <authorList>
            <person name="Li J."/>
        </authorList>
    </citation>
    <scope>NUCLEOTIDE SEQUENCE [LARGE SCALE GENOMIC DNA]</scope>
    <source>
        <strain evidence="6">JCM 14732</strain>
    </source>
</reference>
<dbReference type="Pfam" id="PF00171">
    <property type="entry name" value="Aldedh"/>
    <property type="match status" value="1"/>
</dbReference>
<dbReference type="InterPro" id="IPR029510">
    <property type="entry name" value="Ald_DH_CS_GLU"/>
</dbReference>
<evidence type="ECO:0000256" key="1">
    <source>
        <dbReference type="ARBA" id="ARBA00009986"/>
    </source>
</evidence>
<dbReference type="SUPFAM" id="SSF53720">
    <property type="entry name" value="ALDH-like"/>
    <property type="match status" value="1"/>
</dbReference>
<dbReference type="GO" id="GO:0016620">
    <property type="term" value="F:oxidoreductase activity, acting on the aldehyde or oxo group of donors, NAD or NADP as acceptor"/>
    <property type="evidence" value="ECO:0007669"/>
    <property type="project" value="InterPro"/>
</dbReference>
<feature type="active site" evidence="3">
    <location>
        <position position="250"/>
    </location>
</feature>
<dbReference type="EMBL" id="SDPQ02000004">
    <property type="protein sequence ID" value="KAA1394271.1"/>
    <property type="molecule type" value="Genomic_DNA"/>
</dbReference>
<organism evidence="6 7">
    <name type="scientific">Aeromicrobium ginsengisoli</name>
    <dbReference type="NCBI Taxonomy" id="363867"/>
    <lineage>
        <taxon>Bacteria</taxon>
        <taxon>Bacillati</taxon>
        <taxon>Actinomycetota</taxon>
        <taxon>Actinomycetes</taxon>
        <taxon>Propionibacteriales</taxon>
        <taxon>Nocardioidaceae</taxon>
        <taxon>Aeromicrobium</taxon>
    </lineage>
</organism>
<dbReference type="InterPro" id="IPR016163">
    <property type="entry name" value="Ald_DH_C"/>
</dbReference>
<evidence type="ECO:0000313" key="7">
    <source>
        <dbReference type="Proteomes" id="UP000380867"/>
    </source>
</evidence>
<evidence type="ECO:0000256" key="3">
    <source>
        <dbReference type="PROSITE-ProRule" id="PRU10007"/>
    </source>
</evidence>
<dbReference type="OrthoDB" id="6882680at2"/>
<sequence>MTTLEHLWIDNAPHRPHGSGLVHLVNPATEQEIGTAPEADAADVDAAVQAANRALHDPAWHGLTPAGRAELLRALADAIDKRAAELAELITTQNGMPIKMVRWGNVAGTSASYRYFADLAEATPIEQERVTPYSRTRVRRDPIGAVGIIAPWNGPQILVAWKLGPALASGCTVVLKPAPETSLDAHLLAEAAADAGFPPGVFNVVTGGRETGAALVAHPGIAKIAFTGSTAAGREIAKVCGSQLKPATLELGGKSAAILLDDADLSLINAQVTRIFSPNSGQVCYSCTRVLAPRSRYDESVEAVVEGMGLARLGDPLLDTTNFGPLVSSRQRDRVEDYIGIGKNEGADVALGGGRPADLDRGFFVSPTVFRGVDNSMRIAREEIFGPVLVVIPYDDDDDAVRIANDSDYGLGGTVFTSDPERGLAIARRVETGTVGINGYEPTLDSPFGGVKGSGMGRELGPESLDGYVELKSIYNAPPL</sequence>
<evidence type="ECO:0000256" key="4">
    <source>
        <dbReference type="RuleBase" id="RU003345"/>
    </source>
</evidence>
<keyword evidence="7" id="KW-1185">Reference proteome</keyword>
<evidence type="ECO:0000259" key="5">
    <source>
        <dbReference type="Pfam" id="PF00171"/>
    </source>
</evidence>
<dbReference type="PANTHER" id="PTHR42804:SF1">
    <property type="entry name" value="ALDEHYDE DEHYDROGENASE-RELATED"/>
    <property type="match status" value="1"/>
</dbReference>
<dbReference type="FunFam" id="3.40.605.10:FF:000007">
    <property type="entry name" value="NAD/NADP-dependent betaine aldehyde dehydrogenase"/>
    <property type="match status" value="1"/>
</dbReference>
<comment type="similarity">
    <text evidence="1 4">Belongs to the aldehyde dehydrogenase family.</text>
</comment>
<dbReference type="InterPro" id="IPR016162">
    <property type="entry name" value="Ald_DH_N"/>
</dbReference>
<name>A0A5M4FAN2_9ACTN</name>